<gene>
    <name evidence="1" type="ORF">KI387_015519</name>
</gene>
<dbReference type="Proteomes" id="UP000824469">
    <property type="component" value="Unassembled WGS sequence"/>
</dbReference>
<comment type="caution">
    <text evidence="1">The sequence shown here is derived from an EMBL/GenBank/DDBJ whole genome shotgun (WGS) entry which is preliminary data.</text>
</comment>
<evidence type="ECO:0000313" key="1">
    <source>
        <dbReference type="EMBL" id="KAH9320880.1"/>
    </source>
</evidence>
<organism evidence="1 2">
    <name type="scientific">Taxus chinensis</name>
    <name type="common">Chinese yew</name>
    <name type="synonym">Taxus wallichiana var. chinensis</name>
    <dbReference type="NCBI Taxonomy" id="29808"/>
    <lineage>
        <taxon>Eukaryota</taxon>
        <taxon>Viridiplantae</taxon>
        <taxon>Streptophyta</taxon>
        <taxon>Embryophyta</taxon>
        <taxon>Tracheophyta</taxon>
        <taxon>Spermatophyta</taxon>
        <taxon>Pinopsida</taxon>
        <taxon>Pinidae</taxon>
        <taxon>Conifers II</taxon>
        <taxon>Cupressales</taxon>
        <taxon>Taxaceae</taxon>
        <taxon>Taxus</taxon>
    </lineage>
</organism>
<feature type="non-terminal residue" evidence="1">
    <location>
        <position position="115"/>
    </location>
</feature>
<dbReference type="EMBL" id="JAHRHJ020000003">
    <property type="protein sequence ID" value="KAH9320880.1"/>
    <property type="molecule type" value="Genomic_DNA"/>
</dbReference>
<evidence type="ECO:0000313" key="2">
    <source>
        <dbReference type="Proteomes" id="UP000824469"/>
    </source>
</evidence>
<protein>
    <submittedName>
        <fullName evidence="1">Uncharacterized protein</fullName>
    </submittedName>
</protein>
<feature type="non-terminal residue" evidence="1">
    <location>
        <position position="1"/>
    </location>
</feature>
<reference evidence="1 2" key="1">
    <citation type="journal article" date="2021" name="Nat. Plants">
        <title>The Taxus genome provides insights into paclitaxel biosynthesis.</title>
        <authorList>
            <person name="Xiong X."/>
            <person name="Gou J."/>
            <person name="Liao Q."/>
            <person name="Li Y."/>
            <person name="Zhou Q."/>
            <person name="Bi G."/>
            <person name="Li C."/>
            <person name="Du R."/>
            <person name="Wang X."/>
            <person name="Sun T."/>
            <person name="Guo L."/>
            <person name="Liang H."/>
            <person name="Lu P."/>
            <person name="Wu Y."/>
            <person name="Zhang Z."/>
            <person name="Ro D.K."/>
            <person name="Shang Y."/>
            <person name="Huang S."/>
            <person name="Yan J."/>
        </authorList>
    </citation>
    <scope>NUCLEOTIDE SEQUENCE [LARGE SCALE GENOMIC DNA]</scope>
    <source>
        <strain evidence="1">Ta-2019</strain>
    </source>
</reference>
<name>A0AA38GG76_TAXCH</name>
<keyword evidence="2" id="KW-1185">Reference proteome</keyword>
<dbReference type="AlphaFoldDB" id="A0AA38GG76"/>
<proteinExistence type="predicted"/>
<accession>A0AA38GG76</accession>
<sequence length="115" mass="13012">DMNTLMDFPASIDLLVEDRIWTQNLDYEGFPFKSRTFFSLGHLAVDYNNGKKHASRHTSWWKNADPSLLVVNSHSDSGSKYGYANEDFTSIEEETPPLSNNAEETCEVGLLPLLL</sequence>